<dbReference type="PANTHER" id="PTHR41775">
    <property type="entry name" value="SECRETED PROTEIN-RELATED"/>
    <property type="match status" value="1"/>
</dbReference>
<keyword evidence="1" id="KW-0472">Membrane</keyword>
<dbReference type="AlphaFoldDB" id="B7GCA8"/>
<keyword evidence="4" id="KW-1185">Reference proteome</keyword>
<reference evidence="3 4" key="1">
    <citation type="journal article" date="2008" name="Nature">
        <title>The Phaeodactylum genome reveals the evolutionary history of diatom genomes.</title>
        <authorList>
            <person name="Bowler C."/>
            <person name="Allen A.E."/>
            <person name="Badger J.H."/>
            <person name="Grimwood J."/>
            <person name="Jabbari K."/>
            <person name="Kuo A."/>
            <person name="Maheswari U."/>
            <person name="Martens C."/>
            <person name="Maumus F."/>
            <person name="Otillar R.P."/>
            <person name="Rayko E."/>
            <person name="Salamov A."/>
            <person name="Vandepoele K."/>
            <person name="Beszteri B."/>
            <person name="Gruber A."/>
            <person name="Heijde M."/>
            <person name="Katinka M."/>
            <person name="Mock T."/>
            <person name="Valentin K."/>
            <person name="Verret F."/>
            <person name="Berges J.A."/>
            <person name="Brownlee C."/>
            <person name="Cadoret J.P."/>
            <person name="Chiovitti A."/>
            <person name="Choi C.J."/>
            <person name="Coesel S."/>
            <person name="De Martino A."/>
            <person name="Detter J.C."/>
            <person name="Durkin C."/>
            <person name="Falciatore A."/>
            <person name="Fournet J."/>
            <person name="Haruta M."/>
            <person name="Huysman M.J."/>
            <person name="Jenkins B.D."/>
            <person name="Jiroutova K."/>
            <person name="Jorgensen R.E."/>
            <person name="Joubert Y."/>
            <person name="Kaplan A."/>
            <person name="Kroger N."/>
            <person name="Kroth P.G."/>
            <person name="La Roche J."/>
            <person name="Lindquist E."/>
            <person name="Lommer M."/>
            <person name="Martin-Jezequel V."/>
            <person name="Lopez P.J."/>
            <person name="Lucas S."/>
            <person name="Mangogna M."/>
            <person name="McGinnis K."/>
            <person name="Medlin L.K."/>
            <person name="Montsant A."/>
            <person name="Oudot-Le Secq M.P."/>
            <person name="Napoli C."/>
            <person name="Obornik M."/>
            <person name="Parker M.S."/>
            <person name="Petit J.L."/>
            <person name="Porcel B.M."/>
            <person name="Poulsen N."/>
            <person name="Robison M."/>
            <person name="Rychlewski L."/>
            <person name="Rynearson T.A."/>
            <person name="Schmutz J."/>
            <person name="Shapiro H."/>
            <person name="Siaut M."/>
            <person name="Stanley M."/>
            <person name="Sussman M.R."/>
            <person name="Taylor A.R."/>
            <person name="Vardi A."/>
            <person name="von Dassow P."/>
            <person name="Vyverman W."/>
            <person name="Willis A."/>
            <person name="Wyrwicz L.S."/>
            <person name="Rokhsar D.S."/>
            <person name="Weissenbach J."/>
            <person name="Armbrust E.V."/>
            <person name="Green B.R."/>
            <person name="Van de Peer Y."/>
            <person name="Grigoriev I.V."/>
        </authorList>
    </citation>
    <scope>NUCLEOTIDE SEQUENCE [LARGE SCALE GENOMIC DNA]</scope>
    <source>
        <strain evidence="3 4">CCAP 1055/1</strain>
    </source>
</reference>
<keyword evidence="1" id="KW-1133">Transmembrane helix</keyword>
<evidence type="ECO:0000259" key="2">
    <source>
        <dbReference type="Pfam" id="PF05547"/>
    </source>
</evidence>
<sequence length="583" mass="64829">MVRTRYTLIAWAVSTLRVSQSLAPPDPGFVGGGRSWQDVHEFRAMHNITFKYEPLHLQNEHCRYLTEAECQHDDEAYWQSKFRPQSSKERRLNPSIGTFRALVILVRFTDHASRQLPSPAYFDELFNGAKGSVNEVGSVREYMRFNSMGKYNVQFDVLDWENAENTESFYAEGKSGRVGNVRIQDMYGSVLDKLDRAGKINWFDYDIGGDPENPEWGDGLLDHIVVVHSGYGAEQLTQPSLLHLFCSYLDRIWSQGSASSNGGWRSLDGNLEIGGHTIASAFANPRCDRNNDFQLLIEPNTMGVFTHEYMHGFRMIDLYDNDGDSAPVRLGGVGHFDIMCNAYGWFRSGTIPGYASPYSKMIAQWLSPIEITMDGVYAVQPAEISSQIYMISTPYPAGEYLLIENRQPLKWDKDWPGRGIVIYHIDELAPRQTARGYPGGPGWPTDHYQVAVVQADGNFDLEKGENEGDEGDFWTRGMTLGADTNSQPNTAAYQSGNLRSTGISITILSDPGFIMNFQVEGLGGMRAPGQFWDDDESPLANSAPDSILPVSTDPGGGTGKTLAWIFSMIGGLSLVVGLIAILL</sequence>
<keyword evidence="1" id="KW-0812">Transmembrane</keyword>
<proteinExistence type="predicted"/>
<reference evidence="4" key="2">
    <citation type="submission" date="2008-08" db="EMBL/GenBank/DDBJ databases">
        <authorList>
            <consortium name="Diatom Consortium"/>
            <person name="Grigoriev I."/>
            <person name="Grimwood J."/>
            <person name="Kuo A."/>
            <person name="Otillar R.P."/>
            <person name="Salamov A."/>
            <person name="Detter J.C."/>
            <person name="Lindquist E."/>
            <person name="Shapiro H."/>
            <person name="Lucas S."/>
            <person name="Glavina del Rio T."/>
            <person name="Pitluck S."/>
            <person name="Rokhsar D."/>
            <person name="Bowler C."/>
        </authorList>
    </citation>
    <scope>GENOME REANNOTATION</scope>
    <source>
        <strain evidence="4">CCAP 1055/1</strain>
    </source>
</reference>
<gene>
    <name evidence="3" type="ORF">PHATRDRAFT_40744</name>
</gene>
<evidence type="ECO:0000313" key="4">
    <source>
        <dbReference type="Proteomes" id="UP000000759"/>
    </source>
</evidence>
<dbReference type="GO" id="GO:0008233">
    <property type="term" value="F:peptidase activity"/>
    <property type="evidence" value="ECO:0007669"/>
    <property type="project" value="InterPro"/>
</dbReference>
<evidence type="ECO:0000256" key="1">
    <source>
        <dbReference type="SAM" id="Phobius"/>
    </source>
</evidence>
<dbReference type="OrthoDB" id="44342at2759"/>
<feature type="domain" description="Peptidase M6-like" evidence="2">
    <location>
        <begin position="132"/>
        <end position="341"/>
    </location>
</feature>
<dbReference type="HOGENOM" id="CLU_468129_0_0_1"/>
<dbReference type="KEGG" id="pti:PHATRDRAFT_40744"/>
<dbReference type="eggNOG" id="ENOG502S1RF">
    <property type="taxonomic scope" value="Eukaryota"/>
</dbReference>
<evidence type="ECO:0000313" key="3">
    <source>
        <dbReference type="EMBL" id="EEC43829.1"/>
    </source>
</evidence>
<dbReference type="GeneID" id="7198616"/>
<feature type="transmembrane region" description="Helical" evidence="1">
    <location>
        <begin position="562"/>
        <end position="582"/>
    </location>
</feature>
<dbReference type="PaxDb" id="2850-Phatr40744"/>
<name>B7GCA8_PHATC</name>
<dbReference type="InterPro" id="IPR008757">
    <property type="entry name" value="Peptidase_M6-like_domain"/>
</dbReference>
<dbReference type="GO" id="GO:0006508">
    <property type="term" value="P:proteolysis"/>
    <property type="evidence" value="ECO:0007669"/>
    <property type="project" value="InterPro"/>
</dbReference>
<protein>
    <recommendedName>
        <fullName evidence="2">Peptidase M6-like domain-containing protein</fullName>
    </recommendedName>
</protein>
<dbReference type="RefSeq" id="XP_002184770.1">
    <property type="nucleotide sequence ID" value="XM_002184734.1"/>
</dbReference>
<dbReference type="InParanoid" id="B7GCA8"/>
<dbReference type="Pfam" id="PF05547">
    <property type="entry name" value="Peptidase_M6"/>
    <property type="match status" value="1"/>
</dbReference>
<dbReference type="EMBL" id="CM000627">
    <property type="protein sequence ID" value="EEC43829.1"/>
    <property type="molecule type" value="Genomic_DNA"/>
</dbReference>
<dbReference type="Proteomes" id="UP000000759">
    <property type="component" value="Chromosome 25"/>
</dbReference>
<accession>B7GCA8</accession>
<dbReference type="PANTHER" id="PTHR41775:SF1">
    <property type="entry name" value="PEPTIDASE M6-LIKE DOMAIN-CONTAINING PROTEIN"/>
    <property type="match status" value="1"/>
</dbReference>
<organism evidence="3 4">
    <name type="scientific">Phaeodactylum tricornutum (strain CCAP 1055/1)</name>
    <dbReference type="NCBI Taxonomy" id="556484"/>
    <lineage>
        <taxon>Eukaryota</taxon>
        <taxon>Sar</taxon>
        <taxon>Stramenopiles</taxon>
        <taxon>Ochrophyta</taxon>
        <taxon>Bacillariophyta</taxon>
        <taxon>Bacillariophyceae</taxon>
        <taxon>Bacillariophycidae</taxon>
        <taxon>Naviculales</taxon>
        <taxon>Phaeodactylaceae</taxon>
        <taxon>Phaeodactylum</taxon>
    </lineage>
</organism>